<feature type="region of interest" description="Disordered" evidence="18">
    <location>
        <begin position="1369"/>
        <end position="1403"/>
    </location>
</feature>
<feature type="domain" description="Fibronectin type-III" evidence="20">
    <location>
        <begin position="1067"/>
        <end position="1165"/>
    </location>
</feature>
<evidence type="ECO:0000313" key="21">
    <source>
        <dbReference type="EMBL" id="KAG8516839.1"/>
    </source>
</evidence>
<feature type="region of interest" description="Disordered" evidence="18">
    <location>
        <begin position="1148"/>
        <end position="1179"/>
    </location>
</feature>
<dbReference type="Gene3D" id="2.60.40.10">
    <property type="entry name" value="Immunoglobulins"/>
    <property type="match status" value="10"/>
</dbReference>
<name>A0A8J6A7Y9_GALPY</name>
<keyword evidence="6" id="KW-0677">Repeat</keyword>
<feature type="region of interest" description="Disordered" evidence="18">
    <location>
        <begin position="1254"/>
        <end position="1290"/>
    </location>
</feature>
<dbReference type="PANTHER" id="PTHR44170">
    <property type="entry name" value="PROTEIN SIDEKICK"/>
    <property type="match status" value="1"/>
</dbReference>
<evidence type="ECO:0000256" key="12">
    <source>
        <dbReference type="ARBA" id="ARBA00023319"/>
    </source>
</evidence>
<evidence type="ECO:0000256" key="8">
    <source>
        <dbReference type="ARBA" id="ARBA00023136"/>
    </source>
</evidence>
<feature type="compositionally biased region" description="Low complexity" evidence="18">
    <location>
        <begin position="22"/>
        <end position="35"/>
    </location>
</feature>
<evidence type="ECO:0000256" key="1">
    <source>
        <dbReference type="ARBA" id="ARBA00004609"/>
    </source>
</evidence>
<keyword evidence="7" id="KW-0130">Cell adhesion</keyword>
<dbReference type="InterPro" id="IPR036179">
    <property type="entry name" value="Ig-like_dom_sf"/>
</dbReference>
<feature type="domain" description="Fibronectin type-III" evidence="20">
    <location>
        <begin position="1438"/>
        <end position="1536"/>
    </location>
</feature>
<comment type="subcellular location">
    <subcellularLocation>
        <location evidence="1">Cell membrane</location>
        <topology evidence="1">Lipid-anchor</topology>
        <topology evidence="1">GPI-anchor</topology>
    </subcellularLocation>
</comment>
<keyword evidence="5" id="KW-0732">Signal</keyword>
<evidence type="ECO:0000256" key="13">
    <source>
        <dbReference type="ARBA" id="ARBA00038703"/>
    </source>
</evidence>
<feature type="region of interest" description="Disordered" evidence="18">
    <location>
        <begin position="415"/>
        <end position="464"/>
    </location>
</feature>
<feature type="region of interest" description="Disordered" evidence="18">
    <location>
        <begin position="59"/>
        <end position="154"/>
    </location>
</feature>
<feature type="region of interest" description="Disordered" evidence="18">
    <location>
        <begin position="304"/>
        <end position="323"/>
    </location>
</feature>
<dbReference type="GO" id="GO:0005886">
    <property type="term" value="C:plasma membrane"/>
    <property type="evidence" value="ECO:0007669"/>
    <property type="project" value="UniProtKB-SubCell"/>
</dbReference>
<keyword evidence="11" id="KW-0449">Lipoprotein</keyword>
<evidence type="ECO:0000259" key="19">
    <source>
        <dbReference type="PROSITE" id="PS50835"/>
    </source>
</evidence>
<feature type="region of interest" description="Disordered" evidence="18">
    <location>
        <begin position="1522"/>
        <end position="1542"/>
    </location>
</feature>
<dbReference type="Pfam" id="PF07679">
    <property type="entry name" value="I-set"/>
    <property type="match status" value="2"/>
</dbReference>
<feature type="region of interest" description="Disordered" evidence="18">
    <location>
        <begin position="562"/>
        <end position="608"/>
    </location>
</feature>
<feature type="compositionally biased region" description="Low complexity" evidence="18">
    <location>
        <begin position="594"/>
        <end position="604"/>
    </location>
</feature>
<dbReference type="EMBL" id="JAGFMF010011663">
    <property type="protein sequence ID" value="KAG8516839.1"/>
    <property type="molecule type" value="Genomic_DNA"/>
</dbReference>
<evidence type="ECO:0000256" key="2">
    <source>
        <dbReference type="ARBA" id="ARBA00009812"/>
    </source>
</evidence>
<feature type="domain" description="Ig-like" evidence="19">
    <location>
        <begin position="577"/>
        <end position="683"/>
    </location>
</feature>
<evidence type="ECO:0000259" key="20">
    <source>
        <dbReference type="PROSITE" id="PS50853"/>
    </source>
</evidence>
<comment type="function">
    <text evidence="14">Contactins mediate cell surface interactions during nervous system development. Has some neurite outgrowth-promoting activity.</text>
</comment>
<dbReference type="Pfam" id="PF00041">
    <property type="entry name" value="fn3"/>
    <property type="match status" value="2"/>
</dbReference>
<keyword evidence="8" id="KW-0472">Membrane</keyword>
<evidence type="ECO:0000313" key="22">
    <source>
        <dbReference type="Proteomes" id="UP000700334"/>
    </source>
</evidence>
<keyword evidence="3" id="KW-1003">Cell membrane</keyword>
<dbReference type="InterPro" id="IPR003961">
    <property type="entry name" value="FN3_dom"/>
</dbReference>
<dbReference type="PANTHER" id="PTHR44170:SF18">
    <property type="entry name" value="CONTACTIN 3B-RELATED"/>
    <property type="match status" value="1"/>
</dbReference>
<evidence type="ECO:0000256" key="16">
    <source>
        <dbReference type="ARBA" id="ARBA00080939"/>
    </source>
</evidence>
<dbReference type="GO" id="GO:0007420">
    <property type="term" value="P:brain development"/>
    <property type="evidence" value="ECO:0007669"/>
    <property type="project" value="TreeGrafter"/>
</dbReference>
<dbReference type="InterPro" id="IPR013098">
    <property type="entry name" value="Ig_I-set"/>
</dbReference>
<dbReference type="FunFam" id="2.60.40.10:FF:000064">
    <property type="entry name" value="Contactin 1"/>
    <property type="match status" value="1"/>
</dbReference>
<feature type="domain" description="Ig-like" evidence="19">
    <location>
        <begin position="967"/>
        <end position="1060"/>
    </location>
</feature>
<keyword evidence="12" id="KW-0393">Immunoglobulin domain</keyword>
<dbReference type="FunFam" id="2.60.40.10:FF:000052">
    <property type="entry name" value="Contactin 1"/>
    <property type="match status" value="1"/>
</dbReference>
<keyword evidence="4" id="KW-0336">GPI-anchor</keyword>
<dbReference type="SMART" id="SM00409">
    <property type="entry name" value="IG"/>
    <property type="match status" value="6"/>
</dbReference>
<feature type="region of interest" description="Disordered" evidence="18">
    <location>
        <begin position="1"/>
        <end position="47"/>
    </location>
</feature>
<evidence type="ECO:0000256" key="6">
    <source>
        <dbReference type="ARBA" id="ARBA00022737"/>
    </source>
</evidence>
<dbReference type="GO" id="GO:0098552">
    <property type="term" value="C:side of membrane"/>
    <property type="evidence" value="ECO:0007669"/>
    <property type="project" value="UniProtKB-KW"/>
</dbReference>
<reference evidence="21" key="1">
    <citation type="journal article" date="2021" name="Evol. Appl.">
        <title>The genome of the Pyrenean desman and the effects of bottlenecks and inbreeding on the genomic landscape of an endangered species.</title>
        <authorList>
            <person name="Escoda L."/>
            <person name="Castresana J."/>
        </authorList>
    </citation>
    <scope>NUCLEOTIDE SEQUENCE</scope>
    <source>
        <strain evidence="21">IBE-C5619</strain>
    </source>
</reference>
<feature type="domain" description="Ig-like" evidence="19">
    <location>
        <begin position="695"/>
        <end position="781"/>
    </location>
</feature>
<evidence type="ECO:0000256" key="18">
    <source>
        <dbReference type="SAM" id="MobiDB-lite"/>
    </source>
</evidence>
<dbReference type="FunFam" id="2.60.40.10:FF:000035">
    <property type="entry name" value="Contactin 1"/>
    <property type="match status" value="1"/>
</dbReference>
<dbReference type="SUPFAM" id="SSF48726">
    <property type="entry name" value="Immunoglobulin"/>
    <property type="match status" value="6"/>
</dbReference>
<dbReference type="GO" id="GO:0098632">
    <property type="term" value="F:cell-cell adhesion mediator activity"/>
    <property type="evidence" value="ECO:0007669"/>
    <property type="project" value="TreeGrafter"/>
</dbReference>
<dbReference type="Proteomes" id="UP000700334">
    <property type="component" value="Unassembled WGS sequence"/>
</dbReference>
<dbReference type="GO" id="GO:0030424">
    <property type="term" value="C:axon"/>
    <property type="evidence" value="ECO:0007669"/>
    <property type="project" value="TreeGrafter"/>
</dbReference>
<dbReference type="GO" id="GO:0007411">
    <property type="term" value="P:axon guidance"/>
    <property type="evidence" value="ECO:0007669"/>
    <property type="project" value="TreeGrafter"/>
</dbReference>
<evidence type="ECO:0000256" key="15">
    <source>
        <dbReference type="ARBA" id="ARBA00072738"/>
    </source>
</evidence>
<feature type="domain" description="Ig-like" evidence="19">
    <location>
        <begin position="876"/>
        <end position="965"/>
    </location>
</feature>
<dbReference type="PROSITE" id="PS50853">
    <property type="entry name" value="FN3"/>
    <property type="match status" value="3"/>
</dbReference>
<dbReference type="InterPro" id="IPR003599">
    <property type="entry name" value="Ig_sub"/>
</dbReference>
<comment type="subunit">
    <text evidence="13">Interacts with PTPRG.</text>
</comment>
<evidence type="ECO:0000256" key="14">
    <source>
        <dbReference type="ARBA" id="ARBA00060217"/>
    </source>
</evidence>
<keyword evidence="10" id="KW-0325">Glycoprotein</keyword>
<feature type="compositionally biased region" description="Basic and acidic residues" evidence="18">
    <location>
        <begin position="431"/>
        <end position="441"/>
    </location>
</feature>
<dbReference type="InterPro" id="IPR003598">
    <property type="entry name" value="Ig_sub2"/>
</dbReference>
<proteinExistence type="inferred from homology"/>
<dbReference type="FunFam" id="2.60.40.10:FF:000273">
    <property type="entry name" value="contactin-3 isoform X1"/>
    <property type="match status" value="1"/>
</dbReference>
<protein>
    <recommendedName>
        <fullName evidence="15">Contactin-3</fullName>
    </recommendedName>
    <alternativeName>
        <fullName evidence="17">Brain-derived immunoglobulin superfamily protein 1</fullName>
    </alternativeName>
    <alternativeName>
        <fullName evidence="16">Plasmacytoma-associated neuronal glycoprotein</fullName>
    </alternativeName>
</protein>
<dbReference type="InterPro" id="IPR013783">
    <property type="entry name" value="Ig-like_fold"/>
</dbReference>
<evidence type="ECO:0000256" key="9">
    <source>
        <dbReference type="ARBA" id="ARBA00023157"/>
    </source>
</evidence>
<evidence type="ECO:0000256" key="7">
    <source>
        <dbReference type="ARBA" id="ARBA00022889"/>
    </source>
</evidence>
<organism evidence="21 22">
    <name type="scientific">Galemys pyrenaicus</name>
    <name type="common">Iberian desman</name>
    <name type="synonym">Pyrenean desman</name>
    <dbReference type="NCBI Taxonomy" id="202257"/>
    <lineage>
        <taxon>Eukaryota</taxon>
        <taxon>Metazoa</taxon>
        <taxon>Chordata</taxon>
        <taxon>Craniata</taxon>
        <taxon>Vertebrata</taxon>
        <taxon>Euteleostomi</taxon>
        <taxon>Mammalia</taxon>
        <taxon>Eutheria</taxon>
        <taxon>Laurasiatheria</taxon>
        <taxon>Eulipotyphla</taxon>
        <taxon>Talpidae</taxon>
        <taxon>Galemys</taxon>
    </lineage>
</organism>
<keyword evidence="22" id="KW-1185">Reference proteome</keyword>
<accession>A0A8J6A7Y9</accession>
<gene>
    <name evidence="21" type="ORF">J0S82_013393</name>
</gene>
<dbReference type="OrthoDB" id="5982258at2759"/>
<evidence type="ECO:0000256" key="3">
    <source>
        <dbReference type="ARBA" id="ARBA00022475"/>
    </source>
</evidence>
<dbReference type="FunFam" id="2.60.40.10:FF:000047">
    <property type="entry name" value="Contactin 1"/>
    <property type="match status" value="1"/>
</dbReference>
<evidence type="ECO:0000256" key="10">
    <source>
        <dbReference type="ARBA" id="ARBA00023180"/>
    </source>
</evidence>
<comment type="caution">
    <text evidence="21">The sequence shown here is derived from an EMBL/GenBank/DDBJ whole genome shotgun (WGS) entry which is preliminary data.</text>
</comment>
<feature type="domain" description="Ig-like" evidence="19">
    <location>
        <begin position="445"/>
        <end position="536"/>
    </location>
</feature>
<dbReference type="InterPro" id="IPR007110">
    <property type="entry name" value="Ig-like_dom"/>
</dbReference>
<feature type="region of interest" description="Disordered" evidence="18">
    <location>
        <begin position="1415"/>
        <end position="1449"/>
    </location>
</feature>
<keyword evidence="9" id="KW-1015">Disulfide bond</keyword>
<dbReference type="CDD" id="cd00063">
    <property type="entry name" value="FN3"/>
    <property type="match status" value="3"/>
</dbReference>
<evidence type="ECO:0000256" key="4">
    <source>
        <dbReference type="ARBA" id="ARBA00022622"/>
    </source>
</evidence>
<comment type="similarity">
    <text evidence="2">Belongs to the immunoglobulin superfamily. Contactin family.</text>
</comment>
<dbReference type="SMART" id="SM00408">
    <property type="entry name" value="IGc2"/>
    <property type="match status" value="5"/>
</dbReference>
<dbReference type="PROSITE" id="PS50835">
    <property type="entry name" value="IG_LIKE"/>
    <property type="match status" value="6"/>
</dbReference>
<dbReference type="Pfam" id="PF13927">
    <property type="entry name" value="Ig_3"/>
    <property type="match status" value="3"/>
</dbReference>
<dbReference type="FunFam" id="2.60.40.10:FF:000028">
    <property type="entry name" value="Neuronal cell adhesion molecule"/>
    <property type="match status" value="1"/>
</dbReference>
<dbReference type="SUPFAM" id="SSF49265">
    <property type="entry name" value="Fibronectin type III"/>
    <property type="match status" value="3"/>
</dbReference>
<dbReference type="SMART" id="SM00060">
    <property type="entry name" value="FN3"/>
    <property type="match status" value="3"/>
</dbReference>
<feature type="domain" description="Ig-like" evidence="19">
    <location>
        <begin position="786"/>
        <end position="870"/>
    </location>
</feature>
<evidence type="ECO:0000256" key="11">
    <source>
        <dbReference type="ARBA" id="ARBA00023288"/>
    </source>
</evidence>
<dbReference type="InterPro" id="IPR036116">
    <property type="entry name" value="FN3_sf"/>
</dbReference>
<feature type="compositionally biased region" description="Low complexity" evidence="18">
    <location>
        <begin position="73"/>
        <end position="94"/>
    </location>
</feature>
<sequence>MPQTRESLDPADAATEPLWGVAAAAPSAQAPGPRAEPSLVCPGRPALGAPLGAVSVQVKRSASACGGVRRPEGSSSGPGAAASPRAQGCPVRAAGRQRRGAAERAAGHSPPGCSRVPSPLCRPVLPHPAGGGDSPAPARVQPAPETAAPPSPVPGAWAGSGWACVAADGPVWQRTGLRGSGRACVAADGPAWQRTGLCGSGRACVAADGPAWQRTGLGRQRTGLCGQRTGLRGSGRAWAGSGQACVGRGQACVGSGQARRVGRVRVLGGCYSRLQPGPACPRRAPGGDAEVSVAWAPGCPAKGGAPRVAGLPQGSVAEPEGTGRERAVRAAGPGLLPEWGPAGSESCVCSTQLQPPEALPRAAASVPALAPAAAAGTPPSCVVRGPELGLVRLLCVSSRLQRVWGATAERAGRGALPRRLRPGGGAVGEASGREAGHREQPPRGPVFTREPSDSVAPAGPEGRRLTLGCEARGHPAPRYRWQLNGTDVDVSGQPGYQLRGGDLVLLSPDRHRHAGSYQCFASNALGTVASREARVQFAYLDSFKASPRGTVLAREGQGVVLLCGPPPHSGGESREAPSNHGVPGGGGLQQQDRPSPGGPSSCSPECRRLTSPDIPAHIRALAYAWTFNTYPSFVEEDGRRFVSQETGHLYVAKVEPPDVGNYTCVVTSLVTGARALGPPTPLALRADGVMGEYEPKIEVQFPDVLPAAKGSSVKLECFALGNPVPQISWRRSDGRAFPSKTRRRKGGGVLEIPDFQQEDAGAYECVAENSRGRNVARGRLTYYAEPHWVRLIRDTELAVGDSLHWECRAGGRPRPWYRWLKNGAALAPEERVRIEDGVLTISRLGLADAGMFQCVAENKHGRTYTSAELRVLAAAPDFSTTPMQEAVRALVGSAVSLDCRPRASPRARFSWKRGDLSLQENRRVTFSEDGGLRIANVTKADTAAYTCVAENPFGRASGSTRLVVTEPTRMVLAPSSLDVAVGESVVLPCQVRHDPLLDVVFTWYVDGALVDFRGSAHWEKVGGSSSGDLMIRDVQLSHGGRYVCVARTGVDSVSSAADLIVRGPPGPPAHVQVGEVTATTARLSWGAGADNRSPLLSHSVQARTPFSVGWQAAATVPEVVGGDTRTATVVGLSPWVEYEFRVVASNKIGGGEPSAPSEKVRTEEAAPAVPPADVGGGGGGRSELVITWDVSVWARPGGHHGEPRAGRVSACAREQLPPLTALALALCGVELARGIPGLALSQRHQYLVTRDADDTEHLLPPSGPLDMPQGRSRDVSAGQEGHAAGRPVPEELRNGQGFGYVVAFRPLGAPTWIQAVVPAPDAPRYVFRNESILPVSPYEVRVGVYNRRGEGPFSPVRVVLSAEEAPPPVLRPLEAGRSSHAETCPGGRTGGGGLRKAPPRPPAAQVLTAQGSAWGQVASRGQDTGHQHPDEEGEPTAAPERVSASSLSSSEIQVSWAPAPWEPGNGRLLGYQVRYWADGEEDSSGQVQVAGDETAARLRGLRSQRAYHASVRAYNSAGPGPFSAAVNATTQKTPPSRPPGNVAWNTTDRKVLLRWERVTAAENESEVTGYKASGAWGSGLVVCASGAATVAASRGQVFYRTSSQSRAQVLSTNETRAELLLPLREDCLVEVKASTAGGDGASSGQVRIPRVSGPHARGCAPPTARVHPMARCQPALLLLLLLLADALWRDRSFVVY</sequence>
<evidence type="ECO:0000256" key="17">
    <source>
        <dbReference type="ARBA" id="ARBA00083720"/>
    </source>
</evidence>
<evidence type="ECO:0000256" key="5">
    <source>
        <dbReference type="ARBA" id="ARBA00022729"/>
    </source>
</evidence>
<feature type="domain" description="Fibronectin type-III" evidence="20">
    <location>
        <begin position="1267"/>
        <end position="1364"/>
    </location>
</feature>
<dbReference type="FunFam" id="2.60.40.10:FF:000004">
    <property type="entry name" value="DCC isoform 1"/>
    <property type="match status" value="2"/>
</dbReference>